<dbReference type="Proteomes" id="UP000609879">
    <property type="component" value="Unassembled WGS sequence"/>
</dbReference>
<comment type="caution">
    <text evidence="2">The sequence shown here is derived from an EMBL/GenBank/DDBJ whole genome shotgun (WGS) entry which is preliminary data.</text>
</comment>
<sequence>MGRMPSQLQQAMTARVERGDFPGLVAVVARDDQVSVEAVGVTAFGGDVPMRRDTPFRIASMTKPVMAVATLMLAEDDLLDLEEPVARLLPELAGQRVLARPDGPLGETVGAERPVTVADLLTFTLGFGAVIDGDRVDPPWPIVRAWQELDLQMLGMWPRTPHGPDEWIKRFGSLPLITQPGSRWHYNAGTLILGVLLARAAGKPLGDLLRERVFEPLGMTSTGFSSPRAAELPTQYENGDTQEIGAAGDWGRQPVFPSGSGGLISTADDYLAFARLLLAKGVHGGTRLLSEQSVEAMTTNHLSPAQIESGSFFLEGSGWGYGLAVTVAADEVSGPGRYGWSGGCGTTWFNDPREGLTLIVLSQVSDLLWNGTIPEFGKLAYNFRP</sequence>
<dbReference type="SUPFAM" id="SSF56601">
    <property type="entry name" value="beta-lactamase/transpeptidase-like"/>
    <property type="match status" value="1"/>
</dbReference>
<dbReference type="PANTHER" id="PTHR43283:SF3">
    <property type="entry name" value="BETA-LACTAMASE FAMILY PROTEIN (AFU_ORTHOLOGUE AFUA_5G07500)"/>
    <property type="match status" value="1"/>
</dbReference>
<dbReference type="Pfam" id="PF00144">
    <property type="entry name" value="Beta-lactamase"/>
    <property type="match status" value="1"/>
</dbReference>
<dbReference type="PANTHER" id="PTHR43283">
    <property type="entry name" value="BETA-LACTAMASE-RELATED"/>
    <property type="match status" value="1"/>
</dbReference>
<reference evidence="2 3" key="1">
    <citation type="submission" date="2021-01" db="EMBL/GenBank/DDBJ databases">
        <title>Whole genome shotgun sequence of Actinoplanes deccanensis NBRC 13994.</title>
        <authorList>
            <person name="Komaki H."/>
            <person name="Tamura T."/>
        </authorList>
    </citation>
    <scope>NUCLEOTIDE SEQUENCE [LARGE SCALE GENOMIC DNA]</scope>
    <source>
        <strain evidence="2 3">NBRC 13994</strain>
    </source>
</reference>
<dbReference type="Gene3D" id="3.40.710.10">
    <property type="entry name" value="DD-peptidase/beta-lactamase superfamily"/>
    <property type="match status" value="1"/>
</dbReference>
<proteinExistence type="predicted"/>
<dbReference type="InterPro" id="IPR050789">
    <property type="entry name" value="Diverse_Enzym_Activities"/>
</dbReference>
<evidence type="ECO:0000313" key="2">
    <source>
        <dbReference type="EMBL" id="GID77690.1"/>
    </source>
</evidence>
<dbReference type="EMBL" id="BOMI01000125">
    <property type="protein sequence ID" value="GID77690.1"/>
    <property type="molecule type" value="Genomic_DNA"/>
</dbReference>
<gene>
    <name evidence="2" type="ORF">Ade02nite_63310</name>
</gene>
<name>A0ABQ3YCG5_9ACTN</name>
<evidence type="ECO:0000313" key="3">
    <source>
        <dbReference type="Proteomes" id="UP000609879"/>
    </source>
</evidence>
<keyword evidence="3" id="KW-1185">Reference proteome</keyword>
<dbReference type="GO" id="GO:0016787">
    <property type="term" value="F:hydrolase activity"/>
    <property type="evidence" value="ECO:0007669"/>
    <property type="project" value="UniProtKB-KW"/>
</dbReference>
<protein>
    <submittedName>
        <fullName evidence="2">Serine hydrolase</fullName>
    </submittedName>
</protein>
<dbReference type="InterPro" id="IPR001466">
    <property type="entry name" value="Beta-lactam-related"/>
</dbReference>
<dbReference type="InterPro" id="IPR012338">
    <property type="entry name" value="Beta-lactam/transpept-like"/>
</dbReference>
<keyword evidence="2" id="KW-0378">Hydrolase</keyword>
<feature type="domain" description="Beta-lactamase-related" evidence="1">
    <location>
        <begin position="8"/>
        <end position="364"/>
    </location>
</feature>
<accession>A0ABQ3YCG5</accession>
<evidence type="ECO:0000259" key="1">
    <source>
        <dbReference type="Pfam" id="PF00144"/>
    </source>
</evidence>
<organism evidence="2 3">
    <name type="scientific">Paractinoplanes deccanensis</name>
    <dbReference type="NCBI Taxonomy" id="113561"/>
    <lineage>
        <taxon>Bacteria</taxon>
        <taxon>Bacillati</taxon>
        <taxon>Actinomycetota</taxon>
        <taxon>Actinomycetes</taxon>
        <taxon>Micromonosporales</taxon>
        <taxon>Micromonosporaceae</taxon>
        <taxon>Paractinoplanes</taxon>
    </lineage>
</organism>